<dbReference type="GO" id="GO:0003824">
    <property type="term" value="F:catalytic activity"/>
    <property type="evidence" value="ECO:0007669"/>
    <property type="project" value="InterPro"/>
</dbReference>
<comment type="caution">
    <text evidence="5">The sequence shown here is derived from an EMBL/GenBank/DDBJ whole genome shotgun (WGS) entry which is preliminary data.</text>
</comment>
<sequence length="115" mass="12345">MADSNPTVFGKILRGEIDAPRVYEDEYCIAFKDLQPQAPVHLLVIPRLHLAGLNEADAGQEALLGHLLLVAAQVAKEAGLAAWRTVINTGAEAGQTVFHLHLHVIGGRPLSWPPG</sequence>
<gene>
    <name evidence="5" type="ORF">C7K08_01125</name>
</gene>
<dbReference type="Pfam" id="PF01230">
    <property type="entry name" value="HIT"/>
    <property type="match status" value="1"/>
</dbReference>
<organism evidence="5 6">
    <name type="scientific">Synechococcus lacustris str. Tous</name>
    <dbReference type="NCBI Taxonomy" id="1910958"/>
    <lineage>
        <taxon>Bacteria</taxon>
        <taxon>Bacillati</taxon>
        <taxon>Cyanobacteriota</taxon>
        <taxon>Cyanophyceae</taxon>
        <taxon>Synechococcales</taxon>
        <taxon>Synechococcaceae</taxon>
        <taxon>Synechococcus</taxon>
    </lineage>
</organism>
<dbReference type="AlphaFoldDB" id="A0A2P7EHW1"/>
<evidence type="ECO:0000313" key="5">
    <source>
        <dbReference type="EMBL" id="PSI02794.1"/>
    </source>
</evidence>
<dbReference type="Proteomes" id="UP000240206">
    <property type="component" value="Unassembled WGS sequence"/>
</dbReference>
<protein>
    <submittedName>
        <fullName evidence="5">Histidine triad nucleotide-binding protein</fullName>
    </submittedName>
</protein>
<feature type="domain" description="HIT" evidence="4">
    <location>
        <begin position="8"/>
        <end position="115"/>
    </location>
</feature>
<evidence type="ECO:0000259" key="4">
    <source>
        <dbReference type="PROSITE" id="PS51084"/>
    </source>
</evidence>
<feature type="short sequence motif" description="Histidine triad motif" evidence="2 3">
    <location>
        <begin position="99"/>
        <end position="103"/>
    </location>
</feature>
<dbReference type="InterPro" id="IPR001310">
    <property type="entry name" value="Histidine_triad_HIT"/>
</dbReference>
<dbReference type="PROSITE" id="PS51084">
    <property type="entry name" value="HIT_2"/>
    <property type="match status" value="1"/>
</dbReference>
<dbReference type="SUPFAM" id="SSF54197">
    <property type="entry name" value="HIT-like"/>
    <property type="match status" value="1"/>
</dbReference>
<dbReference type="InterPro" id="IPR036265">
    <property type="entry name" value="HIT-like_sf"/>
</dbReference>
<evidence type="ECO:0000313" key="6">
    <source>
        <dbReference type="Proteomes" id="UP000240206"/>
    </source>
</evidence>
<accession>A0A2P7EHW1</accession>
<dbReference type="InterPro" id="IPR011146">
    <property type="entry name" value="HIT-like"/>
</dbReference>
<evidence type="ECO:0000256" key="3">
    <source>
        <dbReference type="PROSITE-ProRule" id="PRU00464"/>
    </source>
</evidence>
<dbReference type="PRINTS" id="PR00332">
    <property type="entry name" value="HISTRIAD"/>
</dbReference>
<dbReference type="STRING" id="1910958.BTM30_03365"/>
<name>A0A2P7EHW1_9SYNE</name>
<dbReference type="PROSITE" id="PS00892">
    <property type="entry name" value="HIT_1"/>
    <property type="match status" value="1"/>
</dbReference>
<dbReference type="RefSeq" id="WP_106498803.1">
    <property type="nucleotide sequence ID" value="NZ_PXVC01000002.1"/>
</dbReference>
<evidence type="ECO:0000256" key="2">
    <source>
        <dbReference type="PIRSR" id="PIRSR601310-3"/>
    </source>
</evidence>
<reference evidence="6" key="1">
    <citation type="submission" date="2018-03" db="EMBL/GenBank/DDBJ databases">
        <title>Ecological and genomic features of two cosmopolitan and abundant freshwater picocyanobacteria.</title>
        <authorList>
            <person name="Cabello-Yeves P.J."/>
            <person name="Picazo A."/>
            <person name="Camacho A."/>
            <person name="Callieri C."/>
            <person name="Rosselli R."/>
            <person name="Roda-Garcia J."/>
            <person name="Coutinho F.H."/>
            <person name="Rodriguez-Valera F."/>
        </authorList>
    </citation>
    <scope>NUCLEOTIDE SEQUENCE [LARGE SCALE GENOMIC DNA]</scope>
    <source>
        <strain evidence="6">Tous</strain>
    </source>
</reference>
<dbReference type="PANTHER" id="PTHR23089">
    <property type="entry name" value="HISTIDINE TRIAD HIT PROTEIN"/>
    <property type="match status" value="1"/>
</dbReference>
<keyword evidence="6" id="KW-1185">Reference proteome</keyword>
<feature type="active site" description="Tele-AMP-histidine intermediate" evidence="1">
    <location>
        <position position="101"/>
    </location>
</feature>
<dbReference type="Gene3D" id="3.30.428.10">
    <property type="entry name" value="HIT-like"/>
    <property type="match status" value="1"/>
</dbReference>
<evidence type="ECO:0000256" key="1">
    <source>
        <dbReference type="PIRSR" id="PIRSR601310-1"/>
    </source>
</evidence>
<dbReference type="EMBL" id="PXVC01000002">
    <property type="protein sequence ID" value="PSI02794.1"/>
    <property type="molecule type" value="Genomic_DNA"/>
</dbReference>
<dbReference type="InterPro" id="IPR019808">
    <property type="entry name" value="Histidine_triad_CS"/>
</dbReference>
<proteinExistence type="predicted"/>
<dbReference type="CDD" id="cd01276">
    <property type="entry name" value="PKCI_related"/>
    <property type="match status" value="1"/>
</dbReference>